<feature type="region of interest" description="Disordered" evidence="1">
    <location>
        <begin position="49"/>
        <end position="241"/>
    </location>
</feature>
<feature type="compositionally biased region" description="Basic and acidic residues" evidence="1">
    <location>
        <begin position="93"/>
        <end position="104"/>
    </location>
</feature>
<dbReference type="EMBL" id="JAKKPZ010000042">
    <property type="protein sequence ID" value="KAI1707195.1"/>
    <property type="molecule type" value="Genomic_DNA"/>
</dbReference>
<dbReference type="AlphaFoldDB" id="A0AAD4MWV3"/>
<feature type="compositionally biased region" description="Polar residues" evidence="1">
    <location>
        <begin position="49"/>
        <end position="68"/>
    </location>
</feature>
<keyword evidence="3" id="KW-1185">Reference proteome</keyword>
<sequence>MDEFYQEEQKFCQLTVTETVTRTFQLQYYQNASSSASSQNVSARLDFQNGNNWTESEQYRNVSSTKCRSPTELEEGEIPDEPKNDSNPSSKPYRVDEKLTETPKRTIPSKKRARASWSSSSSSCSSDYSSGSTSSSCSEDRSKRRKRCKDTKPREFPQRYSNRSNRKYSRSSNSSGNGKYSSPRRISPQNSDPWERNSKDFSQRYCNRSNRKYSRSSDSSGNGKYSAPRRISPDNSGPSPLIRVQCKDKSQKHQDNRAFQSKAYQSNDFCQETTLATLRGQNCDNFSVDLSGPEPRSSSHPNLSAKSTFHSTNVQFTHDSWRRPNLIYITPPTIPLSNNNGQFSGEKNFFSPSDQNRAIQSQFPDNFCQPEVNIARIERTIPDYLRGVFDFKPDDNEELSNAFKIMMPQIKGMFVGTEAKIYVGNRAVDFQIADVVSLGGKLWRNLTKGKKLQHPKWPFVVDKRDVNANPRYYPVELTYVEI</sequence>
<accession>A0AAD4MWV3</accession>
<gene>
    <name evidence="2" type="ORF">DdX_12573</name>
</gene>
<feature type="compositionally biased region" description="Basic and acidic residues" evidence="1">
    <location>
        <begin position="193"/>
        <end position="202"/>
    </location>
</feature>
<protein>
    <submittedName>
        <fullName evidence="2">Uncharacterized protein</fullName>
    </submittedName>
</protein>
<feature type="compositionally biased region" description="Low complexity" evidence="1">
    <location>
        <begin position="170"/>
        <end position="181"/>
    </location>
</feature>
<proteinExistence type="predicted"/>
<evidence type="ECO:0000313" key="2">
    <source>
        <dbReference type="EMBL" id="KAI1707195.1"/>
    </source>
</evidence>
<dbReference type="Proteomes" id="UP001201812">
    <property type="component" value="Unassembled WGS sequence"/>
</dbReference>
<reference evidence="2" key="1">
    <citation type="submission" date="2022-01" db="EMBL/GenBank/DDBJ databases">
        <title>Genome Sequence Resource for Two Populations of Ditylenchus destructor, the Migratory Endoparasitic Phytonematode.</title>
        <authorList>
            <person name="Zhang H."/>
            <person name="Lin R."/>
            <person name="Xie B."/>
        </authorList>
    </citation>
    <scope>NUCLEOTIDE SEQUENCE</scope>
    <source>
        <strain evidence="2">BazhouSP</strain>
    </source>
</reference>
<feature type="compositionally biased region" description="Low complexity" evidence="1">
    <location>
        <begin position="115"/>
        <end position="137"/>
    </location>
</feature>
<name>A0AAD4MWV3_9BILA</name>
<comment type="caution">
    <text evidence="2">The sequence shown here is derived from an EMBL/GenBank/DDBJ whole genome shotgun (WGS) entry which is preliminary data.</text>
</comment>
<organism evidence="2 3">
    <name type="scientific">Ditylenchus destructor</name>
    <dbReference type="NCBI Taxonomy" id="166010"/>
    <lineage>
        <taxon>Eukaryota</taxon>
        <taxon>Metazoa</taxon>
        <taxon>Ecdysozoa</taxon>
        <taxon>Nematoda</taxon>
        <taxon>Chromadorea</taxon>
        <taxon>Rhabditida</taxon>
        <taxon>Tylenchina</taxon>
        <taxon>Tylenchomorpha</taxon>
        <taxon>Sphaerularioidea</taxon>
        <taxon>Anguinidae</taxon>
        <taxon>Anguininae</taxon>
        <taxon>Ditylenchus</taxon>
    </lineage>
</organism>
<evidence type="ECO:0000313" key="3">
    <source>
        <dbReference type="Proteomes" id="UP001201812"/>
    </source>
</evidence>
<feature type="compositionally biased region" description="Low complexity" evidence="1">
    <location>
        <begin position="216"/>
        <end position="226"/>
    </location>
</feature>
<evidence type="ECO:0000256" key="1">
    <source>
        <dbReference type="SAM" id="MobiDB-lite"/>
    </source>
</evidence>